<name>A0A7L3DT78_PLUSO</name>
<gene>
    <name evidence="2" type="primary">Gpr179_0</name>
    <name evidence="2" type="ORF">PLUSOC_R15473</name>
</gene>
<feature type="compositionally biased region" description="Polar residues" evidence="1">
    <location>
        <begin position="74"/>
        <end position="89"/>
    </location>
</feature>
<feature type="non-terminal residue" evidence="2">
    <location>
        <position position="1"/>
    </location>
</feature>
<dbReference type="AlphaFoldDB" id="A0A7L3DT78"/>
<accession>A0A7L3DT78</accession>
<feature type="compositionally biased region" description="Basic and acidic residues" evidence="1">
    <location>
        <begin position="90"/>
        <end position="100"/>
    </location>
</feature>
<evidence type="ECO:0000313" key="3">
    <source>
        <dbReference type="Proteomes" id="UP000519225"/>
    </source>
</evidence>
<dbReference type="Proteomes" id="UP000519225">
    <property type="component" value="Unassembled WGS sequence"/>
</dbReference>
<feature type="compositionally biased region" description="Polar residues" evidence="1">
    <location>
        <begin position="121"/>
        <end position="137"/>
    </location>
</feature>
<dbReference type="EMBL" id="VZTS01029640">
    <property type="protein sequence ID" value="NXT58507.1"/>
    <property type="molecule type" value="Genomic_DNA"/>
</dbReference>
<evidence type="ECO:0000256" key="1">
    <source>
        <dbReference type="SAM" id="MobiDB-lite"/>
    </source>
</evidence>
<feature type="region of interest" description="Disordered" evidence="1">
    <location>
        <begin position="1"/>
        <end position="137"/>
    </location>
</feature>
<sequence length="137" mass="14937">CPWESMGMEQPPEKLRARSPALPKSPSKGSQSVESLKAEVCPWEAQEVESTDRAEICPWEAAAPPSGKEKSRQDQNGLFTMSKSPSKSQDLPKKFGDSKSGKKQKASGDRGSICPWESTDTEGSSTEYGTRSTELLK</sequence>
<keyword evidence="3" id="KW-1185">Reference proteome</keyword>
<feature type="non-terminal residue" evidence="2">
    <location>
        <position position="137"/>
    </location>
</feature>
<organism evidence="2 3">
    <name type="scientific">Pluvianellus socialis</name>
    <name type="common">Magellanic plover</name>
    <dbReference type="NCBI Taxonomy" id="227228"/>
    <lineage>
        <taxon>Eukaryota</taxon>
        <taxon>Metazoa</taxon>
        <taxon>Chordata</taxon>
        <taxon>Craniata</taxon>
        <taxon>Vertebrata</taxon>
        <taxon>Euteleostomi</taxon>
        <taxon>Archelosauria</taxon>
        <taxon>Archosauria</taxon>
        <taxon>Dinosauria</taxon>
        <taxon>Saurischia</taxon>
        <taxon>Theropoda</taxon>
        <taxon>Coelurosauria</taxon>
        <taxon>Aves</taxon>
        <taxon>Neognathae</taxon>
        <taxon>Neoaves</taxon>
        <taxon>Charadriiformes</taxon>
        <taxon>Charadriidae</taxon>
        <taxon>Pluvianellus</taxon>
    </lineage>
</organism>
<proteinExistence type="predicted"/>
<comment type="caution">
    <text evidence="2">The sequence shown here is derived from an EMBL/GenBank/DDBJ whole genome shotgun (WGS) entry which is preliminary data.</text>
</comment>
<protein>
    <submittedName>
        <fullName evidence="2">GP179 protein</fullName>
    </submittedName>
</protein>
<reference evidence="2 3" key="1">
    <citation type="submission" date="2019-09" db="EMBL/GenBank/DDBJ databases">
        <title>Bird 10,000 Genomes (B10K) Project - Family phase.</title>
        <authorList>
            <person name="Zhang G."/>
        </authorList>
    </citation>
    <scope>NUCLEOTIDE SEQUENCE [LARGE SCALE GENOMIC DNA]</scope>
    <source>
        <strain evidence="2">B10K-DU-012-14</strain>
        <tissue evidence="2">Blood</tissue>
    </source>
</reference>
<evidence type="ECO:0000313" key="2">
    <source>
        <dbReference type="EMBL" id="NXT58507.1"/>
    </source>
</evidence>